<evidence type="ECO:0000256" key="2">
    <source>
        <dbReference type="ARBA" id="ARBA00022962"/>
    </source>
</evidence>
<evidence type="ECO:0000313" key="4">
    <source>
        <dbReference type="EMBL" id="GAA3724184.1"/>
    </source>
</evidence>
<dbReference type="SUPFAM" id="SSF56235">
    <property type="entry name" value="N-terminal nucleophile aminohydrolases (Ntn hydrolases)"/>
    <property type="match status" value="1"/>
</dbReference>
<evidence type="ECO:0000259" key="3">
    <source>
        <dbReference type="PROSITE" id="PS51278"/>
    </source>
</evidence>
<sequence length="632" mass="71761">MSDALKHECGIALVRLLKPLEYYKEKYGTAFYGIQKMYLMMEKQHNRGQDGAGFASIKFDVEPGQRYISRVRSNHSQPIQDVFKQINERVSEELKAHPELGDDMKELKANIPYVGELFLGHVRYGTFGKNSIESVHPFLRQSNWMHRNLILAGNFNMTNVKELFENLVELGQHPKEMADTVTVMEKIGHFLDKEVMQLYQDCKAEGYSKRDASPVIAERLDIAKILARSAKNLDGGYAMAGLLGHGDAFVFRDPAGIRPAYFYQDDEVVVVASERPVIQTVFNVPFESVQEIDPGNALIIKKNGKVTMNQILEPTVKKACSFERIYFSRGSDAEIYQERKDLGKLILPAVLKAIDSDTDNTVFSYIPNTAETSFYGLVEAAQDFLNQRKNNYILENRNTLTAETLQELLAVKIRTEKVAIKDAKLRTFITEDSSRDDLVAHVYDVTYGVIKPEDNLVIIDDSIVRGTTLKMSIIKMMDRLKPKRIVIVSSAPQIRYPDCYGIDMAKLEGLVAFRAALALLKERNLYHIVDEVYAKCKAQENFLDKDVVNYVTAIYDQFTPDEISDKIAEMLSSPEINAEVKIIFQTVDDLHKACPKNLGDWYFTGDYPTPGGNRVVNRAFMNFYEGKDARAY</sequence>
<name>A0ABP7EW16_9FLAO</name>
<proteinExistence type="predicted"/>
<comment type="caution">
    <text evidence="4">The sequence shown here is derived from an EMBL/GenBank/DDBJ whole genome shotgun (WGS) entry which is preliminary data.</text>
</comment>
<evidence type="ECO:0000313" key="5">
    <source>
        <dbReference type="Proteomes" id="UP001501367"/>
    </source>
</evidence>
<keyword evidence="5" id="KW-1185">Reference proteome</keyword>
<evidence type="ECO:0000256" key="1">
    <source>
        <dbReference type="ARBA" id="ARBA00022679"/>
    </source>
</evidence>
<dbReference type="InterPro" id="IPR029057">
    <property type="entry name" value="PRTase-like"/>
</dbReference>
<dbReference type="EMBL" id="BAABDT010000001">
    <property type="protein sequence ID" value="GAA3724184.1"/>
    <property type="molecule type" value="Genomic_DNA"/>
</dbReference>
<accession>A0ABP7EW16</accession>
<keyword evidence="1" id="KW-0808">Transferase</keyword>
<reference evidence="5" key="1">
    <citation type="journal article" date="2019" name="Int. J. Syst. Evol. Microbiol.">
        <title>The Global Catalogue of Microorganisms (GCM) 10K type strain sequencing project: providing services to taxonomists for standard genome sequencing and annotation.</title>
        <authorList>
            <consortium name="The Broad Institute Genomics Platform"/>
            <consortium name="The Broad Institute Genome Sequencing Center for Infectious Disease"/>
            <person name="Wu L."/>
            <person name="Ma J."/>
        </authorList>
    </citation>
    <scope>NUCLEOTIDE SEQUENCE [LARGE SCALE GENOMIC DNA]</scope>
    <source>
        <strain evidence="5">JCM 17336</strain>
    </source>
</reference>
<protein>
    <submittedName>
        <fullName evidence="4">Amidophosphoribosyltransferase</fullName>
    </submittedName>
</protein>
<dbReference type="SUPFAM" id="SSF53271">
    <property type="entry name" value="PRTase-like"/>
    <property type="match status" value="1"/>
</dbReference>
<dbReference type="PANTHER" id="PTHR11907">
    <property type="entry name" value="AMIDOPHOSPHORIBOSYLTRANSFERASE"/>
    <property type="match status" value="1"/>
</dbReference>
<dbReference type="InterPro" id="IPR029055">
    <property type="entry name" value="Ntn_hydrolases_N"/>
</dbReference>
<organism evidence="4 5">
    <name type="scientific">Flavobacterium ginsengisoli</name>
    <dbReference type="NCBI Taxonomy" id="871694"/>
    <lineage>
        <taxon>Bacteria</taxon>
        <taxon>Pseudomonadati</taxon>
        <taxon>Bacteroidota</taxon>
        <taxon>Flavobacteriia</taxon>
        <taxon>Flavobacteriales</taxon>
        <taxon>Flavobacteriaceae</taxon>
        <taxon>Flavobacterium</taxon>
    </lineage>
</organism>
<dbReference type="InterPro" id="IPR000836">
    <property type="entry name" value="PRTase_dom"/>
</dbReference>
<dbReference type="Gene3D" id="3.60.20.10">
    <property type="entry name" value="Glutamine Phosphoribosylpyrophosphate, subunit 1, domain 1"/>
    <property type="match status" value="1"/>
</dbReference>
<dbReference type="CDD" id="cd06223">
    <property type="entry name" value="PRTases_typeI"/>
    <property type="match status" value="1"/>
</dbReference>
<dbReference type="PROSITE" id="PS51278">
    <property type="entry name" value="GATASE_TYPE_2"/>
    <property type="match status" value="1"/>
</dbReference>
<feature type="domain" description="Glutamine amidotransferase type-2" evidence="3">
    <location>
        <begin position="9"/>
        <end position="303"/>
    </location>
</feature>
<keyword evidence="2" id="KW-0315">Glutamine amidotransferase</keyword>
<gene>
    <name evidence="4" type="ORF">GCM10022422_01460</name>
</gene>
<dbReference type="Proteomes" id="UP001501367">
    <property type="component" value="Unassembled WGS sequence"/>
</dbReference>
<dbReference type="RefSeq" id="WP_198854962.1">
    <property type="nucleotide sequence ID" value="NZ_BAABDT010000001.1"/>
</dbReference>
<dbReference type="InterPro" id="IPR017932">
    <property type="entry name" value="GATase_2_dom"/>
</dbReference>
<dbReference type="Gene3D" id="3.40.50.2020">
    <property type="match status" value="1"/>
</dbReference>